<dbReference type="EMBL" id="JBBNAG010000001">
    <property type="protein sequence ID" value="KAK9164927.1"/>
    <property type="molecule type" value="Genomic_DNA"/>
</dbReference>
<dbReference type="Proteomes" id="UP001419268">
    <property type="component" value="Unassembled WGS sequence"/>
</dbReference>
<dbReference type="GO" id="GO:0016094">
    <property type="term" value="P:polyprenol biosynthetic process"/>
    <property type="evidence" value="ECO:0007669"/>
    <property type="project" value="TreeGrafter"/>
</dbReference>
<evidence type="ECO:0000256" key="1">
    <source>
        <dbReference type="ARBA" id="ARBA00005432"/>
    </source>
</evidence>
<dbReference type="SUPFAM" id="SSF64005">
    <property type="entry name" value="Undecaprenyl diphosphate synthase"/>
    <property type="match status" value="1"/>
</dbReference>
<evidence type="ECO:0000313" key="4">
    <source>
        <dbReference type="Proteomes" id="UP001419268"/>
    </source>
</evidence>
<organism evidence="3 4">
    <name type="scientific">Stephania cephalantha</name>
    <dbReference type="NCBI Taxonomy" id="152367"/>
    <lineage>
        <taxon>Eukaryota</taxon>
        <taxon>Viridiplantae</taxon>
        <taxon>Streptophyta</taxon>
        <taxon>Embryophyta</taxon>
        <taxon>Tracheophyta</taxon>
        <taxon>Spermatophyta</taxon>
        <taxon>Magnoliopsida</taxon>
        <taxon>Ranunculales</taxon>
        <taxon>Menispermaceae</taxon>
        <taxon>Menispermoideae</taxon>
        <taxon>Cissampelideae</taxon>
        <taxon>Stephania</taxon>
    </lineage>
</organism>
<dbReference type="PANTHER" id="PTHR10291:SF43">
    <property type="entry name" value="DEHYDRODOLICHYL DIPHOSPHATE SYNTHASE COMPLEX SUBUNIT DHDDS"/>
    <property type="match status" value="1"/>
</dbReference>
<sequence length="111" mass="13409">MKFCMLSKSPTYYEKHQEIEHPIEEGNEECLIKVTDMVRHMYTAYAPDPDFFIRTSGETRLSNFLLWQTTYCHLYSPRVLWTAMSFWHLIWAILNYQRAHPYLVKKRKKGT</sequence>
<dbReference type="GO" id="GO:0045547">
    <property type="term" value="F:ditrans,polycis-polyprenyl diphosphate synthase [(2E,6E)-farnesyl diphosphate specific] activity"/>
    <property type="evidence" value="ECO:0007669"/>
    <property type="project" value="TreeGrafter"/>
</dbReference>
<evidence type="ECO:0008006" key="5">
    <source>
        <dbReference type="Google" id="ProtNLM"/>
    </source>
</evidence>
<keyword evidence="4" id="KW-1185">Reference proteome</keyword>
<keyword evidence="2" id="KW-0808">Transferase</keyword>
<dbReference type="PROSITE" id="PS01066">
    <property type="entry name" value="UPP_SYNTHASE"/>
    <property type="match status" value="1"/>
</dbReference>
<dbReference type="Gene3D" id="3.40.1180.10">
    <property type="entry name" value="Decaprenyl diphosphate synthase-like"/>
    <property type="match status" value="1"/>
</dbReference>
<dbReference type="GO" id="GO:0005783">
    <property type="term" value="C:endoplasmic reticulum"/>
    <property type="evidence" value="ECO:0007669"/>
    <property type="project" value="TreeGrafter"/>
</dbReference>
<reference evidence="3 4" key="1">
    <citation type="submission" date="2024-01" db="EMBL/GenBank/DDBJ databases">
        <title>Genome assemblies of Stephania.</title>
        <authorList>
            <person name="Yang L."/>
        </authorList>
    </citation>
    <scope>NUCLEOTIDE SEQUENCE [LARGE SCALE GENOMIC DNA]</scope>
    <source>
        <strain evidence="3">JXDWG</strain>
        <tissue evidence="3">Leaf</tissue>
    </source>
</reference>
<proteinExistence type="inferred from homology"/>
<dbReference type="InterPro" id="IPR001441">
    <property type="entry name" value="UPP_synth-like"/>
</dbReference>
<name>A0AAP0L6Y8_9MAGN</name>
<dbReference type="InterPro" id="IPR018520">
    <property type="entry name" value="UPP_synth-like_CS"/>
</dbReference>
<evidence type="ECO:0000313" key="3">
    <source>
        <dbReference type="EMBL" id="KAK9164927.1"/>
    </source>
</evidence>
<dbReference type="PANTHER" id="PTHR10291">
    <property type="entry name" value="DEHYDRODOLICHYL DIPHOSPHATE SYNTHASE FAMILY MEMBER"/>
    <property type="match status" value="1"/>
</dbReference>
<accession>A0AAP0L6Y8</accession>
<dbReference type="Pfam" id="PF01255">
    <property type="entry name" value="Prenyltransf"/>
    <property type="match status" value="1"/>
</dbReference>
<evidence type="ECO:0000256" key="2">
    <source>
        <dbReference type="ARBA" id="ARBA00022679"/>
    </source>
</evidence>
<gene>
    <name evidence="3" type="ORF">Scep_000118</name>
</gene>
<dbReference type="InterPro" id="IPR036424">
    <property type="entry name" value="UPP_synth-like_sf"/>
</dbReference>
<comment type="similarity">
    <text evidence="1">Belongs to the UPP synthase family.</text>
</comment>
<protein>
    <recommendedName>
        <fullName evidence="5">Dehydrodolichyl diphosphate synthase</fullName>
    </recommendedName>
</protein>
<comment type="caution">
    <text evidence="3">The sequence shown here is derived from an EMBL/GenBank/DDBJ whole genome shotgun (WGS) entry which is preliminary data.</text>
</comment>
<dbReference type="AlphaFoldDB" id="A0AAP0L6Y8"/>